<name>A0A917TPH7_9ACTN</name>
<evidence type="ECO:0000259" key="1">
    <source>
        <dbReference type="Pfam" id="PF09414"/>
    </source>
</evidence>
<dbReference type="Gene3D" id="3.30.470.30">
    <property type="entry name" value="DNA ligase/mRNA capping enzyme"/>
    <property type="match status" value="1"/>
</dbReference>
<dbReference type="RefSeq" id="WP_190250971.1">
    <property type="nucleotide sequence ID" value="NZ_BMPI01000015.1"/>
</dbReference>
<accession>A0A917TPH7</accession>
<keyword evidence="3" id="KW-1185">Reference proteome</keyword>
<organism evidence="2 3">
    <name type="scientific">Dactylosporangium sucinum</name>
    <dbReference type="NCBI Taxonomy" id="1424081"/>
    <lineage>
        <taxon>Bacteria</taxon>
        <taxon>Bacillati</taxon>
        <taxon>Actinomycetota</taxon>
        <taxon>Actinomycetes</taxon>
        <taxon>Micromonosporales</taxon>
        <taxon>Micromonosporaceae</taxon>
        <taxon>Dactylosporangium</taxon>
    </lineage>
</organism>
<comment type="caution">
    <text evidence="2">The sequence shown here is derived from an EMBL/GenBank/DDBJ whole genome shotgun (WGS) entry which is preliminary data.</text>
</comment>
<sequence length="302" mass="32368">MEHLAYPKILSGQAVGIGGPWIATEKIHGANVVVAGGRGAPTRVGKRKDWLRADEAFFGWQLLRPAFDRAVAVALRHTSAATVRLYGELYGGHYPHPDVPAVPGVSPVQTGVWYAPDIRFALFDVLADDAFRRYDDVAAIAAESGLDVVPLLARGTRSTVDTVGERFESRVPGALGLPAIDGNLAEGVVLRPDAAGPPGRRPSLKVKVLEFDELRYSGSQPWDPYAFVGPEELCRLAEGLVNRPRLASARSKVGPDDLEALADEVVLDVLVDLADAFPAATAALSEAEQRRLEAAVRARITP</sequence>
<dbReference type="AlphaFoldDB" id="A0A917TPH7"/>
<dbReference type="EMBL" id="BMPI01000015">
    <property type="protein sequence ID" value="GGM31335.1"/>
    <property type="molecule type" value="Genomic_DNA"/>
</dbReference>
<dbReference type="Pfam" id="PF09414">
    <property type="entry name" value="RNA_ligase"/>
    <property type="match status" value="1"/>
</dbReference>
<dbReference type="SUPFAM" id="SSF56091">
    <property type="entry name" value="DNA ligase/mRNA capping enzyme, catalytic domain"/>
    <property type="match status" value="1"/>
</dbReference>
<proteinExistence type="predicted"/>
<evidence type="ECO:0000313" key="2">
    <source>
        <dbReference type="EMBL" id="GGM31335.1"/>
    </source>
</evidence>
<dbReference type="Gene3D" id="3.30.1490.70">
    <property type="match status" value="1"/>
</dbReference>
<reference evidence="2" key="1">
    <citation type="journal article" date="2014" name="Int. J. Syst. Evol. Microbiol.">
        <title>Complete genome sequence of Corynebacterium casei LMG S-19264T (=DSM 44701T), isolated from a smear-ripened cheese.</title>
        <authorList>
            <consortium name="US DOE Joint Genome Institute (JGI-PGF)"/>
            <person name="Walter F."/>
            <person name="Albersmeier A."/>
            <person name="Kalinowski J."/>
            <person name="Ruckert C."/>
        </authorList>
    </citation>
    <scope>NUCLEOTIDE SEQUENCE</scope>
    <source>
        <strain evidence="2">JCM 19831</strain>
    </source>
</reference>
<feature type="domain" description="RNA ligase" evidence="1">
    <location>
        <begin position="20"/>
        <end position="207"/>
    </location>
</feature>
<protein>
    <recommendedName>
        <fullName evidence="1">RNA ligase domain-containing protein</fullName>
    </recommendedName>
</protein>
<dbReference type="Proteomes" id="UP000642070">
    <property type="component" value="Unassembled WGS sequence"/>
</dbReference>
<evidence type="ECO:0000313" key="3">
    <source>
        <dbReference type="Proteomes" id="UP000642070"/>
    </source>
</evidence>
<dbReference type="InterPro" id="IPR021122">
    <property type="entry name" value="RNA_ligase_dom_REL/Rnl2"/>
</dbReference>
<gene>
    <name evidence="2" type="ORF">GCM10007977_035730</name>
</gene>
<reference evidence="2" key="2">
    <citation type="submission" date="2020-09" db="EMBL/GenBank/DDBJ databases">
        <authorList>
            <person name="Sun Q."/>
            <person name="Ohkuma M."/>
        </authorList>
    </citation>
    <scope>NUCLEOTIDE SEQUENCE</scope>
    <source>
        <strain evidence="2">JCM 19831</strain>
    </source>
</reference>